<protein>
    <recommendedName>
        <fullName evidence="2">Cyclic nucleotide-binding domain-containing protein</fullName>
    </recommendedName>
</protein>
<evidence type="ECO:0000259" key="2">
    <source>
        <dbReference type="PROSITE" id="PS50042"/>
    </source>
</evidence>
<gene>
    <name evidence="3" type="ORF">FSP39_006884</name>
</gene>
<dbReference type="PANTHER" id="PTHR23011:SF43">
    <property type="entry name" value="CYCLIC NUCLEOTIDE-BINDING DOMAIN-CONTAINING PROTEIN 2"/>
    <property type="match status" value="1"/>
</dbReference>
<dbReference type="CDD" id="cd00038">
    <property type="entry name" value="CAP_ED"/>
    <property type="match status" value="1"/>
</dbReference>
<reference evidence="3" key="1">
    <citation type="submission" date="2019-08" db="EMBL/GenBank/DDBJ databases">
        <title>The improved chromosome-level genome for the pearl oyster Pinctada fucata martensii using PacBio sequencing and Hi-C.</title>
        <authorList>
            <person name="Zheng Z."/>
        </authorList>
    </citation>
    <scope>NUCLEOTIDE SEQUENCE</scope>
    <source>
        <strain evidence="3">ZZ-2019</strain>
        <tissue evidence="3">Adductor muscle</tissue>
    </source>
</reference>
<accession>A0AA89C0Y7</accession>
<dbReference type="InterPro" id="IPR018490">
    <property type="entry name" value="cNMP-bd_dom_sf"/>
</dbReference>
<dbReference type="GO" id="GO:0007283">
    <property type="term" value="P:spermatogenesis"/>
    <property type="evidence" value="ECO:0007669"/>
    <property type="project" value="TreeGrafter"/>
</dbReference>
<dbReference type="InterPro" id="IPR018488">
    <property type="entry name" value="cNMP-bd_CS"/>
</dbReference>
<dbReference type="Gene3D" id="2.60.120.10">
    <property type="entry name" value="Jelly Rolls"/>
    <property type="match status" value="2"/>
</dbReference>
<dbReference type="SUPFAM" id="SSF51206">
    <property type="entry name" value="cAMP-binding domain-like"/>
    <property type="match status" value="2"/>
</dbReference>
<dbReference type="Proteomes" id="UP001186944">
    <property type="component" value="Unassembled WGS sequence"/>
</dbReference>
<keyword evidence="4" id="KW-1185">Reference proteome</keyword>
<sequence length="836" mass="96939">METVASIDNQITASGAKSSVLPCNLGQNCSCRYAACTELYLPVRCRKEGCKDSTRRCALCWKALQKNRGYESQNCGYQYWSSELICRRLIQSAPSRKRKFINMPTNQGEHSLTTTTLELGERSKTSPDLKKRQKSQHRLSVFQVLQAQSLRTNGKDKGRRSSSICKTPSITITRQDRSVTSLGDTNSLENVDPLQHLRDFHERRPSVMQRRASVVQREESTFLTRLRKSISIDIQDPGYGRHRGPVFEKFRQIAQGIRLLIRWFRIIIEISDEKTTRTATEEQWYTLYTSQEARKLAFNKSMFARERAFARVPFWAIKIFECTPEERSEADCRRIHALLRGLKSFDKFTERIQLYMCRSFRYQCVEPGRVILRKGHVGFNFYFIYSGSVFVNIQDINIEGKKFEKTETILARGDSFGELALLQDIRRTASITCRERCEMLVVDKETFAKVCPSIFDEELKHKEQFLSGLPLFSATYWTREMLKLLCTEAHIQEYKTNKIVSTDSDDEEWMYICMEGKCQVISRIALDEKNENTLHHERRASTPELSDDIMDIIKNVNKSRDKQEGAVGSAGEGGGQGKERLLESMSLEYRRDGRRRKIMNNPEKEEETKRKDIKMTLHGPLSLTSLMTQDKENEEGRDYMYLNIATVHPEKVFDLYSILYPGCRPSNSAVILVSLGARLLRIKKKIFFDVITSDALAHARIIAKKDRYPTDEQILSSYEEKYNWEIYKHRLLNDVLGEHLEGPRFTKLTNAQKTVIKDHHRRTSKLLSVLQNNTHREKYRYEKEVAELKQLHDKNDKKELKSSADAIILQSLSKYKAQTSKIQHNFVIGRKATSVN</sequence>
<feature type="compositionally biased region" description="Polar residues" evidence="1">
    <location>
        <begin position="161"/>
        <end position="170"/>
    </location>
</feature>
<dbReference type="GO" id="GO:0030552">
    <property type="term" value="F:cAMP binding"/>
    <property type="evidence" value="ECO:0007669"/>
    <property type="project" value="TreeGrafter"/>
</dbReference>
<evidence type="ECO:0000313" key="4">
    <source>
        <dbReference type="Proteomes" id="UP001186944"/>
    </source>
</evidence>
<dbReference type="Pfam" id="PF00027">
    <property type="entry name" value="cNMP_binding"/>
    <property type="match status" value="1"/>
</dbReference>
<name>A0AA89C0Y7_PINIB</name>
<dbReference type="InterPro" id="IPR014710">
    <property type="entry name" value="RmlC-like_jellyroll"/>
</dbReference>
<dbReference type="SMART" id="SM00100">
    <property type="entry name" value="cNMP"/>
    <property type="match status" value="1"/>
</dbReference>
<organism evidence="3 4">
    <name type="scientific">Pinctada imbricata</name>
    <name type="common">Atlantic pearl-oyster</name>
    <name type="synonym">Pinctada martensii</name>
    <dbReference type="NCBI Taxonomy" id="66713"/>
    <lineage>
        <taxon>Eukaryota</taxon>
        <taxon>Metazoa</taxon>
        <taxon>Spiralia</taxon>
        <taxon>Lophotrochozoa</taxon>
        <taxon>Mollusca</taxon>
        <taxon>Bivalvia</taxon>
        <taxon>Autobranchia</taxon>
        <taxon>Pteriomorphia</taxon>
        <taxon>Pterioida</taxon>
        <taxon>Pterioidea</taxon>
        <taxon>Pteriidae</taxon>
        <taxon>Pinctada</taxon>
    </lineage>
</organism>
<dbReference type="EMBL" id="VSWD01000005">
    <property type="protein sequence ID" value="KAK3101866.1"/>
    <property type="molecule type" value="Genomic_DNA"/>
</dbReference>
<evidence type="ECO:0000256" key="1">
    <source>
        <dbReference type="SAM" id="MobiDB-lite"/>
    </source>
</evidence>
<feature type="region of interest" description="Disordered" evidence="1">
    <location>
        <begin position="151"/>
        <end position="170"/>
    </location>
</feature>
<dbReference type="InterPro" id="IPR000595">
    <property type="entry name" value="cNMP-bd_dom"/>
</dbReference>
<dbReference type="AlphaFoldDB" id="A0AA89C0Y7"/>
<comment type="caution">
    <text evidence="3">The sequence shown here is derived from an EMBL/GenBank/DDBJ whole genome shotgun (WGS) entry which is preliminary data.</text>
</comment>
<dbReference type="PROSITE" id="PS50042">
    <property type="entry name" value="CNMP_BINDING_3"/>
    <property type="match status" value="1"/>
</dbReference>
<proteinExistence type="predicted"/>
<evidence type="ECO:0000313" key="3">
    <source>
        <dbReference type="EMBL" id="KAK3101866.1"/>
    </source>
</evidence>
<dbReference type="PANTHER" id="PTHR23011">
    <property type="entry name" value="CYCLIC NUCLEOTIDE-BINDING DOMAIN CONTAINING PROTEIN"/>
    <property type="match status" value="1"/>
</dbReference>
<feature type="domain" description="Cyclic nucleotide-binding" evidence="2">
    <location>
        <begin position="362"/>
        <end position="468"/>
    </location>
</feature>
<dbReference type="PROSITE" id="PS00889">
    <property type="entry name" value="CNMP_BINDING_2"/>
    <property type="match status" value="1"/>
</dbReference>